<dbReference type="EMBL" id="LNYZ01000038">
    <property type="protein sequence ID" value="KTD70641.1"/>
    <property type="molecule type" value="Genomic_DNA"/>
</dbReference>
<gene>
    <name evidence="1" type="ORF">Lstg_3126</name>
</gene>
<proteinExistence type="predicted"/>
<name>A0ABR5RT70_9GAMM</name>
<keyword evidence="2" id="KW-1185">Reference proteome</keyword>
<dbReference type="Proteomes" id="UP000054820">
    <property type="component" value="Unassembled WGS sequence"/>
</dbReference>
<protein>
    <submittedName>
        <fullName evidence="1">Uncharacterized protein</fullName>
    </submittedName>
</protein>
<reference evidence="1 2" key="1">
    <citation type="submission" date="2015-11" db="EMBL/GenBank/DDBJ databases">
        <title>Genomic analysis of 38 Legionella species identifies large and diverse effector repertoires.</title>
        <authorList>
            <person name="Burstein D."/>
            <person name="Amaro F."/>
            <person name="Zusman T."/>
            <person name="Lifshitz Z."/>
            <person name="Cohen O."/>
            <person name="Gilbert J.A."/>
            <person name="Pupko T."/>
            <person name="Shuman H.A."/>
            <person name="Segal G."/>
        </authorList>
    </citation>
    <scope>NUCLEOTIDE SEQUENCE [LARGE SCALE GENOMIC DNA]</scope>
    <source>
        <strain evidence="1 2">SC-18-C9</strain>
    </source>
</reference>
<accession>A0ABR5RT70</accession>
<evidence type="ECO:0000313" key="2">
    <source>
        <dbReference type="Proteomes" id="UP000054820"/>
    </source>
</evidence>
<sequence>MKKNYSKWTAEFYRNAPLFSIMGYFKNTPETASYLNINYQQHLEYFECKDKSCAD</sequence>
<organism evidence="1 2">
    <name type="scientific">Legionella steigerwaltii</name>
    <dbReference type="NCBI Taxonomy" id="460"/>
    <lineage>
        <taxon>Bacteria</taxon>
        <taxon>Pseudomonadati</taxon>
        <taxon>Pseudomonadota</taxon>
        <taxon>Gammaproteobacteria</taxon>
        <taxon>Legionellales</taxon>
        <taxon>Legionellaceae</taxon>
        <taxon>Legionella</taxon>
    </lineage>
</organism>
<evidence type="ECO:0000313" key="1">
    <source>
        <dbReference type="EMBL" id="KTD70641.1"/>
    </source>
</evidence>
<comment type="caution">
    <text evidence="1">The sequence shown here is derived from an EMBL/GenBank/DDBJ whole genome shotgun (WGS) entry which is preliminary data.</text>
</comment>